<evidence type="ECO:0000259" key="5">
    <source>
        <dbReference type="PROSITE" id="PS51462"/>
    </source>
</evidence>
<organism evidence="6 7">
    <name type="scientific">Arachis hypogaea</name>
    <name type="common">Peanut</name>
    <dbReference type="NCBI Taxonomy" id="3818"/>
    <lineage>
        <taxon>Eukaryota</taxon>
        <taxon>Viridiplantae</taxon>
        <taxon>Streptophyta</taxon>
        <taxon>Embryophyta</taxon>
        <taxon>Tracheophyta</taxon>
        <taxon>Spermatophyta</taxon>
        <taxon>Magnoliopsida</taxon>
        <taxon>eudicotyledons</taxon>
        <taxon>Gunneridae</taxon>
        <taxon>Pentapetalae</taxon>
        <taxon>rosids</taxon>
        <taxon>fabids</taxon>
        <taxon>Fabales</taxon>
        <taxon>Fabaceae</taxon>
        <taxon>Papilionoideae</taxon>
        <taxon>50 kb inversion clade</taxon>
        <taxon>dalbergioids sensu lato</taxon>
        <taxon>Dalbergieae</taxon>
        <taxon>Pterocarpus clade</taxon>
        <taxon>Arachis</taxon>
    </lineage>
</organism>
<dbReference type="GO" id="GO:0051287">
    <property type="term" value="F:NAD binding"/>
    <property type="evidence" value="ECO:0007669"/>
    <property type="project" value="TreeGrafter"/>
</dbReference>
<reference evidence="6 7" key="1">
    <citation type="submission" date="2019-01" db="EMBL/GenBank/DDBJ databases">
        <title>Sequencing of cultivated peanut Arachis hypogaea provides insights into genome evolution and oil improvement.</title>
        <authorList>
            <person name="Chen X."/>
        </authorList>
    </citation>
    <scope>NUCLEOTIDE SEQUENCE [LARGE SCALE GENOMIC DNA]</scope>
    <source>
        <strain evidence="7">cv. Fuhuasheng</strain>
        <tissue evidence="6">Leaves</tissue>
    </source>
</reference>
<feature type="region of interest" description="Disordered" evidence="4">
    <location>
        <begin position="21"/>
        <end position="48"/>
    </location>
</feature>
<feature type="region of interest" description="Disordered" evidence="4">
    <location>
        <begin position="1132"/>
        <end position="1156"/>
    </location>
</feature>
<dbReference type="CDD" id="cd04670">
    <property type="entry name" value="NUDIX_ASFGF2_Nudt6"/>
    <property type="match status" value="1"/>
</dbReference>
<dbReference type="Gene3D" id="3.40.630.30">
    <property type="match status" value="1"/>
</dbReference>
<dbReference type="InterPro" id="IPR000086">
    <property type="entry name" value="NUDIX_hydrolase_dom"/>
</dbReference>
<dbReference type="SUPFAM" id="SSF55811">
    <property type="entry name" value="Nudix"/>
    <property type="match status" value="1"/>
</dbReference>
<feature type="compositionally biased region" description="Basic and acidic residues" evidence="4">
    <location>
        <begin position="1021"/>
        <end position="1032"/>
    </location>
</feature>
<dbReference type="Pfam" id="PF18290">
    <property type="entry name" value="Nudix_hydro"/>
    <property type="match status" value="1"/>
</dbReference>
<dbReference type="FunFam" id="3.40.630.30:FF:000016">
    <property type="entry name" value="nudix hydrolase 2"/>
    <property type="match status" value="1"/>
</dbReference>
<dbReference type="PANTHER" id="PTHR13994">
    <property type="entry name" value="NUDIX HYDROLASE RELATED"/>
    <property type="match status" value="1"/>
</dbReference>
<gene>
    <name evidence="6" type="ORF">Ahy_B01g056167</name>
</gene>
<feature type="compositionally biased region" description="Basic and acidic residues" evidence="4">
    <location>
        <begin position="994"/>
        <end position="1005"/>
    </location>
</feature>
<dbReference type="GO" id="GO:0046872">
    <property type="term" value="F:metal ion binding"/>
    <property type="evidence" value="ECO:0007669"/>
    <property type="project" value="UniProtKB-KW"/>
</dbReference>
<evidence type="ECO:0000313" key="6">
    <source>
        <dbReference type="EMBL" id="RYR31358.1"/>
    </source>
</evidence>
<dbReference type="STRING" id="3818.A0A445AY64"/>
<dbReference type="PANTHER" id="PTHR13994:SF29">
    <property type="entry name" value="NUDIX HYDROLASE 2"/>
    <property type="match status" value="1"/>
</dbReference>
<feature type="compositionally biased region" description="Acidic residues" evidence="4">
    <location>
        <begin position="1006"/>
        <end position="1020"/>
    </location>
</feature>
<dbReference type="PROSITE" id="PS51462">
    <property type="entry name" value="NUDIX"/>
    <property type="match status" value="1"/>
</dbReference>
<feature type="region of interest" description="Disordered" evidence="4">
    <location>
        <begin position="1229"/>
        <end position="1251"/>
    </location>
</feature>
<dbReference type="Gene3D" id="3.40.395.10">
    <property type="entry name" value="Adenoviral Proteinase, Chain A"/>
    <property type="match status" value="1"/>
</dbReference>
<dbReference type="PROSITE" id="PS00893">
    <property type="entry name" value="NUDIX_BOX"/>
    <property type="match status" value="1"/>
</dbReference>
<dbReference type="Proteomes" id="UP000289738">
    <property type="component" value="Chromosome B01"/>
</dbReference>
<proteinExistence type="inferred from homology"/>
<dbReference type="GO" id="GO:0035529">
    <property type="term" value="F:NADH pyrophosphatase activity"/>
    <property type="evidence" value="ECO:0007669"/>
    <property type="project" value="TreeGrafter"/>
</dbReference>
<evidence type="ECO:0000313" key="7">
    <source>
        <dbReference type="Proteomes" id="UP000289738"/>
    </source>
</evidence>
<comment type="caution">
    <text evidence="6">The sequence shown here is derived from an EMBL/GenBank/DDBJ whole genome shotgun (WGS) entry which is preliminary data.</text>
</comment>
<evidence type="ECO:0000256" key="2">
    <source>
        <dbReference type="ARBA" id="ARBA00022723"/>
    </source>
</evidence>
<evidence type="ECO:0000256" key="1">
    <source>
        <dbReference type="ARBA" id="ARBA00005582"/>
    </source>
</evidence>
<dbReference type="InterPro" id="IPR020084">
    <property type="entry name" value="NUDIX_hydrolase_CS"/>
</dbReference>
<dbReference type="InterPro" id="IPR003293">
    <property type="entry name" value="Nudix_hydrolase6-like"/>
</dbReference>
<dbReference type="InterPro" id="IPR015797">
    <property type="entry name" value="NUDIX_hydrolase-like_dom_sf"/>
</dbReference>
<protein>
    <recommendedName>
        <fullName evidence="5">Nudix hydrolase domain-containing protein</fullName>
    </recommendedName>
</protein>
<feature type="compositionally biased region" description="Basic residues" evidence="4">
    <location>
        <begin position="930"/>
        <end position="946"/>
    </location>
</feature>
<sequence>MRHRMQELERYLAELERRLAERSQMRQSRSRSRVTIGHGDHSHDKETLRKVIDQQQDNNRQRSHSLQRHTRTIEVQDDTTQVIVNVVVGKNGFSKCRNAIKKDVKVVNSETLKVQPFLHHLTVPTTASATSTKRCDVIGYCYSESSSRWPLCSSACCLLSCAGVCPSSSSFCRSDRLIVPVIIVDAMLLLWSPFSDGGASTIRGTTTMLQRGSFEVYLENSKKIHQILENPERCTKLRNRHSKRILKAVNVWKAVTLEKGNKEKGSSVDYVSSPLSPIMGIAWCNLPFVVAIPVIICDTDSLIIDIPFIHSFVISALATTITATAPMTAGNQEQQIELLTSTDDDHGGVIVELDKPMDSTTFVPILRASISHWKQQGKRGLWVKVPIHLVNLVEALVKEGFWYHHAEPNYLMLVHWIAESVNTIPANATHRVGVGALVSNEKGEILVVQEKTGHFQGTGYWKLPTGVVDEGEDINAAVVREVKEETGIDSEFVEVLAFRQSHKTFFEKSDLFFVCLLRPLTSDIKIQEVEIDAAKWMPFDEYAAQAWMEKYELMKHVNKIYLAKMNGWYSGLTPVSTTSLPSDDKISYLYLNAKGLKRCNSFASKTRKPSHFRAKIKVQNIQIVVRNLHQNTIKLSVKNLKRKQSNNTQQKMAARNQTKDLKCATHLLSDKFRNMTEEKKAIVRDLGFGGLMHIPPLRVDHQLLRELANNFKLGENRLKTGYGSFQITPKTIGHALGINATGNLFPEKVEYKQLSDDDKIIYRRFQGKTLKSLTDEMMEIGVGNEEERLMFKRIFILYIQMGITDYQEKKKKAIDGCLFALMIIYFHLSENKGKKRAERPPKPWIANWTKEQLVERMTAEREKILGIVKMVETRAREKMKKKKEKKQEIKKTKKRKTSPTSSSETETTTDSDTSTSESETQEDSEDSGRKHSSKKGKKMDSRKRKQRQEESDSDSESESEPSDESEESSPAEKEKKKKKTKTTPKKTQPKKKKVVVEDSPPKEDQYFDGETYEISSDELDEWLRENVDKSAAEGENQPDLRSTEGRYVSSETIPAVNLGSDGPSSQGRTEQSSVNQPSQSMLSPADLNMMVVREQTPPGALAVVPNQVFVLASQTTTETDFEPTPMLQIEGTTETTPETPKQLQETTSTLPPAPTKIHPDAEDAAALLMMARTASYVPKIDPGVPSFSLGLTYSSQEGASTQETKRAKSPESANLIEQLDDLVQKIASSAAKGKNKSPQIQRETGGESFAKFQTPGGLYQITDDMKQKCYMWGTRLKEDADGNTNEYEEMCTLIGQGEYILMRMHLIVSAICLILNQKNEKRFQEQIYCLPPDIVSMALSDHPKGEFISPKTKKEFRVEAYPSFIPFIDRKKLTSHPYIFALVCHLGHWWLWLINTTKRKCHILDPLHKKTPSDERKKVNKFTWMELIEPENINKGKYEWDNWPQEEVDHYRVEYASRILFSEMNKERDRAIRESSAIRLSKPSSVLLSPFCQINSADIETA</sequence>
<accession>A0A445AY64</accession>
<dbReference type="Pfam" id="PF00293">
    <property type="entry name" value="NUDIX"/>
    <property type="match status" value="1"/>
</dbReference>
<feature type="domain" description="Nudix hydrolase" evidence="5">
    <location>
        <begin position="429"/>
        <end position="566"/>
    </location>
</feature>
<feature type="compositionally biased region" description="Acidic residues" evidence="4">
    <location>
        <begin position="951"/>
        <end position="969"/>
    </location>
</feature>
<dbReference type="SUPFAM" id="SSF54001">
    <property type="entry name" value="Cysteine proteinases"/>
    <property type="match status" value="1"/>
</dbReference>
<feature type="compositionally biased region" description="Basic and acidic residues" evidence="4">
    <location>
        <begin position="38"/>
        <end position="48"/>
    </location>
</feature>
<comment type="similarity">
    <text evidence="1">Belongs to the Nudix hydrolase family.</text>
</comment>
<evidence type="ECO:0000256" key="3">
    <source>
        <dbReference type="ARBA" id="ARBA00022801"/>
    </source>
</evidence>
<feature type="region of interest" description="Disordered" evidence="4">
    <location>
        <begin position="875"/>
        <end position="1081"/>
    </location>
</feature>
<feature type="compositionally biased region" description="Low complexity" evidence="4">
    <location>
        <begin position="898"/>
        <end position="918"/>
    </location>
</feature>
<feature type="compositionally biased region" description="Polar residues" evidence="4">
    <location>
        <begin position="1062"/>
        <end position="1081"/>
    </location>
</feature>
<feature type="compositionally biased region" description="Basic residues" evidence="4">
    <location>
        <begin position="975"/>
        <end position="993"/>
    </location>
</feature>
<name>A0A445AY64_ARAHY</name>
<dbReference type="GO" id="GO:0047631">
    <property type="term" value="F:ADP-ribose diphosphatase activity"/>
    <property type="evidence" value="ECO:0007669"/>
    <property type="project" value="TreeGrafter"/>
</dbReference>
<dbReference type="InterPro" id="IPR040618">
    <property type="entry name" value="Pre-Nudix"/>
</dbReference>
<keyword evidence="3" id="KW-0378">Hydrolase</keyword>
<keyword evidence="7" id="KW-1185">Reference proteome</keyword>
<dbReference type="Gene3D" id="3.90.79.10">
    <property type="entry name" value="Nucleoside Triphosphate Pyrophosphohydrolase"/>
    <property type="match status" value="1"/>
</dbReference>
<feature type="compositionally biased region" description="Low complexity" evidence="4">
    <location>
        <begin position="1132"/>
        <end position="1147"/>
    </location>
</feature>
<dbReference type="EMBL" id="SDMP01000011">
    <property type="protein sequence ID" value="RYR31358.1"/>
    <property type="molecule type" value="Genomic_DNA"/>
</dbReference>
<keyword evidence="2" id="KW-0479">Metal-binding</keyword>
<evidence type="ECO:0000256" key="4">
    <source>
        <dbReference type="SAM" id="MobiDB-lite"/>
    </source>
</evidence>
<dbReference type="FunFam" id="3.90.79.10:FF:000015">
    <property type="entry name" value="Nudix hydrolase 8"/>
    <property type="match status" value="1"/>
</dbReference>
<dbReference type="InterPro" id="IPR038765">
    <property type="entry name" value="Papain-like_cys_pep_sf"/>
</dbReference>